<feature type="compositionally biased region" description="Basic and acidic residues" evidence="1">
    <location>
        <begin position="65"/>
        <end position="85"/>
    </location>
</feature>
<evidence type="ECO:0000313" key="3">
    <source>
        <dbReference type="Proteomes" id="UP000309340"/>
    </source>
</evidence>
<evidence type="ECO:0000256" key="1">
    <source>
        <dbReference type="SAM" id="MobiDB-lite"/>
    </source>
</evidence>
<protein>
    <submittedName>
        <fullName evidence="2">Uncharacterized protein</fullName>
    </submittedName>
</protein>
<feature type="compositionally biased region" description="Polar residues" evidence="1">
    <location>
        <begin position="205"/>
        <end position="214"/>
    </location>
</feature>
<accession>A0A4U0WWS5</accession>
<comment type="caution">
    <text evidence="2">The sequence shown here is derived from an EMBL/GenBank/DDBJ whole genome shotgun (WGS) entry which is preliminary data.</text>
</comment>
<feature type="compositionally biased region" description="Low complexity" evidence="1">
    <location>
        <begin position="190"/>
        <end position="204"/>
    </location>
</feature>
<dbReference type="OrthoDB" id="5409998at2759"/>
<dbReference type="EMBL" id="NAJQ01000548">
    <property type="protein sequence ID" value="TKA67811.1"/>
    <property type="molecule type" value="Genomic_DNA"/>
</dbReference>
<dbReference type="AlphaFoldDB" id="A0A4U0WWS5"/>
<sequence>MRRDLAICRERSGQEAPSLVGPVATVELVPGSNGDSKAVEVESTPVNAEFSTDVEMQDPEPAAPETHKEPPVEIRPEKADSEEARPSTIKALARQSPDKKSPPDNVNADFKTSVDERLKVDTSTEHPSQPKDPRHDHADTDNKPPDTATISEGQDLESLFNDPISAGGSGDTTTGPATGTGTGEDPNDPNDPTDFTAGFDFGTFNASPNTNNAMDTEDSITALLPGLQDYANTQPIGTEAEEPDFNALFATDAPIGVEADGQQESEQRDSTFDDIMNFAEFNGSEYTVGGGGEGGGGDGTDFDDFNFD</sequence>
<feature type="region of interest" description="Disordered" evidence="1">
    <location>
        <begin position="30"/>
        <end position="215"/>
    </location>
</feature>
<feature type="compositionally biased region" description="Basic and acidic residues" evidence="1">
    <location>
        <begin position="112"/>
        <end position="144"/>
    </location>
</feature>
<feature type="region of interest" description="Disordered" evidence="1">
    <location>
        <begin position="284"/>
        <end position="308"/>
    </location>
</feature>
<organism evidence="2 3">
    <name type="scientific">Friedmanniomyces simplex</name>
    <dbReference type="NCBI Taxonomy" id="329884"/>
    <lineage>
        <taxon>Eukaryota</taxon>
        <taxon>Fungi</taxon>
        <taxon>Dikarya</taxon>
        <taxon>Ascomycota</taxon>
        <taxon>Pezizomycotina</taxon>
        <taxon>Dothideomycetes</taxon>
        <taxon>Dothideomycetidae</taxon>
        <taxon>Mycosphaerellales</taxon>
        <taxon>Teratosphaeriaceae</taxon>
        <taxon>Friedmanniomyces</taxon>
    </lineage>
</organism>
<name>A0A4U0WWS5_9PEZI</name>
<evidence type="ECO:0000313" key="2">
    <source>
        <dbReference type="EMBL" id="TKA67811.1"/>
    </source>
</evidence>
<gene>
    <name evidence="2" type="ORF">B0A55_09046</name>
</gene>
<dbReference type="Proteomes" id="UP000309340">
    <property type="component" value="Unassembled WGS sequence"/>
</dbReference>
<reference evidence="2 3" key="1">
    <citation type="submission" date="2017-03" db="EMBL/GenBank/DDBJ databases">
        <title>Genomes of endolithic fungi from Antarctica.</title>
        <authorList>
            <person name="Coleine C."/>
            <person name="Masonjones S."/>
            <person name="Stajich J.E."/>
        </authorList>
    </citation>
    <scope>NUCLEOTIDE SEQUENCE [LARGE SCALE GENOMIC DNA]</scope>
    <source>
        <strain evidence="2 3">CCFEE 5184</strain>
    </source>
</reference>
<proteinExistence type="predicted"/>
<dbReference type="STRING" id="329884.A0A4U0WWS5"/>
<feature type="compositionally biased region" description="Gly residues" evidence="1">
    <location>
        <begin position="288"/>
        <end position="299"/>
    </location>
</feature>
<keyword evidence="3" id="KW-1185">Reference proteome</keyword>